<dbReference type="Proteomes" id="UP000029518">
    <property type="component" value="Chromosome"/>
</dbReference>
<dbReference type="PANTHER" id="PTHR37832:SF1">
    <property type="entry name" value="STRESS-RESPONSE A_B BARREL DOMAIN-CONTAINING PROTEIN"/>
    <property type="match status" value="1"/>
</dbReference>
<sequence>MIKHIVFFKLKDRSPDKVQETVAVLRNMEGRIPQLISIEVGADLIHSERSFDIALVTVVASMEDLQAYQVHPAHKEVIAHINEVKDVSVAVDYEI</sequence>
<dbReference type="HOGENOM" id="CLU_080664_3_1_9"/>
<dbReference type="AlphaFoldDB" id="A0A089LC76"/>
<dbReference type="InterPro" id="IPR011008">
    <property type="entry name" value="Dimeric_a/b-barrel"/>
</dbReference>
<dbReference type="OrthoDB" id="9808130at2"/>
<protein>
    <submittedName>
        <fullName evidence="2">Stress responsive protein</fullName>
    </submittedName>
</protein>
<evidence type="ECO:0000259" key="1">
    <source>
        <dbReference type="PROSITE" id="PS51502"/>
    </source>
</evidence>
<dbReference type="PANTHER" id="PTHR37832">
    <property type="entry name" value="BLL2683 PROTEIN"/>
    <property type="match status" value="1"/>
</dbReference>
<reference evidence="2" key="1">
    <citation type="submission" date="2014-08" db="EMBL/GenBank/DDBJ databases">
        <title>Comparative genomics of the Paenibacillus odorifer group.</title>
        <authorList>
            <person name="den Bakker H.C."/>
            <person name="Tsai Y.-C.Y.-C."/>
            <person name="Martin N."/>
            <person name="Korlach J."/>
            <person name="Wiedmann M."/>
        </authorList>
    </citation>
    <scope>NUCLEOTIDE SEQUENCE [LARGE SCALE GENOMIC DNA]</scope>
    <source>
        <strain evidence="2">DSM 13188</strain>
    </source>
</reference>
<keyword evidence="3" id="KW-1185">Reference proteome</keyword>
<dbReference type="KEGG" id="pbd:PBOR_12795"/>
<feature type="domain" description="Stress-response A/B barrel" evidence="1">
    <location>
        <begin position="2"/>
        <end position="93"/>
    </location>
</feature>
<evidence type="ECO:0000313" key="3">
    <source>
        <dbReference type="Proteomes" id="UP000029518"/>
    </source>
</evidence>
<dbReference type="Pfam" id="PF07876">
    <property type="entry name" value="Dabb"/>
    <property type="match status" value="1"/>
</dbReference>
<organism evidence="2 3">
    <name type="scientific">Paenibacillus borealis</name>
    <dbReference type="NCBI Taxonomy" id="160799"/>
    <lineage>
        <taxon>Bacteria</taxon>
        <taxon>Bacillati</taxon>
        <taxon>Bacillota</taxon>
        <taxon>Bacilli</taxon>
        <taxon>Bacillales</taxon>
        <taxon>Paenibacillaceae</taxon>
        <taxon>Paenibacillus</taxon>
    </lineage>
</organism>
<dbReference type="Gene3D" id="3.30.70.100">
    <property type="match status" value="1"/>
</dbReference>
<proteinExistence type="predicted"/>
<dbReference type="EMBL" id="CP009285">
    <property type="protein sequence ID" value="AIQ57710.1"/>
    <property type="molecule type" value="Genomic_DNA"/>
</dbReference>
<dbReference type="SUPFAM" id="SSF54909">
    <property type="entry name" value="Dimeric alpha+beta barrel"/>
    <property type="match status" value="1"/>
</dbReference>
<accession>A0A089LC76</accession>
<evidence type="ECO:0000313" key="2">
    <source>
        <dbReference type="EMBL" id="AIQ57710.1"/>
    </source>
</evidence>
<dbReference type="RefSeq" id="WP_042211930.1">
    <property type="nucleotide sequence ID" value="NZ_CP009285.1"/>
</dbReference>
<dbReference type="SMART" id="SM00886">
    <property type="entry name" value="Dabb"/>
    <property type="match status" value="1"/>
</dbReference>
<dbReference type="InterPro" id="IPR013097">
    <property type="entry name" value="Dabb"/>
</dbReference>
<gene>
    <name evidence="2" type="ORF">PBOR_12795</name>
</gene>
<dbReference type="PROSITE" id="PS51502">
    <property type="entry name" value="S_R_A_B_BARREL"/>
    <property type="match status" value="1"/>
</dbReference>
<name>A0A089LC76_PAEBO</name>